<feature type="transmembrane region" description="Helical" evidence="11">
    <location>
        <begin position="15"/>
        <end position="37"/>
    </location>
</feature>
<feature type="transmembrane region" description="Helical" evidence="11">
    <location>
        <begin position="147"/>
        <end position="167"/>
    </location>
</feature>
<accession>A0A8T2S182</accession>
<comment type="similarity">
    <text evidence="2 11">Belongs to the SWEET sugar transporter family.</text>
</comment>
<evidence type="ECO:0000313" key="14">
    <source>
        <dbReference type="Proteomes" id="UP000825935"/>
    </source>
</evidence>
<evidence type="ECO:0000256" key="9">
    <source>
        <dbReference type="ARBA" id="ARBA00023136"/>
    </source>
</evidence>
<dbReference type="Gene3D" id="1.20.1280.290">
    <property type="match status" value="2"/>
</dbReference>
<keyword evidence="4" id="KW-1003">Cell membrane</keyword>
<comment type="function">
    <text evidence="11">Mediates both low-affinity uptake and efflux of sugar across the membrane.</text>
</comment>
<evidence type="ECO:0000256" key="8">
    <source>
        <dbReference type="ARBA" id="ARBA00022989"/>
    </source>
</evidence>
<comment type="caution">
    <text evidence="13">The sequence shown here is derived from an EMBL/GenBank/DDBJ whole genome shotgun (WGS) entry which is preliminary data.</text>
</comment>
<sequence>MTKDSKMMGFSSDSIVHTLLGISGNVVTVIFFMTSTLKPSWMIVKQKGTNNIMTCSVNQIFVFMLFNCVLWVFYGLPINRPHNFWVILTNGIGAVLALITVASYYFYTSRKEKLIVEWELETFFSLFFIMILYTVMVNKDRETRIEVVGTISAILSSCMHLALLFELQMAWKKQDLKQLHLIPSIAAFLKGALWTAYGWSGKDIFIMVPNAIGVVTGIIQLTWSLLIHYNIQRSYTPEGSEMSDKSTAISHSREHPNDQVKPNDAAVVTIWTVH</sequence>
<keyword evidence="5 11" id="KW-0762">Sugar transport</keyword>
<keyword evidence="3 11" id="KW-0813">Transport</keyword>
<comment type="subcellular location">
    <subcellularLocation>
        <location evidence="1 11">Cell membrane</location>
        <topology evidence="1 11">Multi-pass membrane protein</topology>
    </subcellularLocation>
</comment>
<gene>
    <name evidence="13" type="ORF">KP509_23G037700</name>
</gene>
<dbReference type="Proteomes" id="UP000825935">
    <property type="component" value="Chromosome 23"/>
</dbReference>
<feature type="transmembrane region" description="Helical" evidence="11">
    <location>
        <begin position="118"/>
        <end position="135"/>
    </location>
</feature>
<evidence type="ECO:0000256" key="11">
    <source>
        <dbReference type="RuleBase" id="RU910715"/>
    </source>
</evidence>
<evidence type="ECO:0000256" key="4">
    <source>
        <dbReference type="ARBA" id="ARBA00022475"/>
    </source>
</evidence>
<organism evidence="13 14">
    <name type="scientific">Ceratopteris richardii</name>
    <name type="common">Triangle waterfern</name>
    <dbReference type="NCBI Taxonomy" id="49495"/>
    <lineage>
        <taxon>Eukaryota</taxon>
        <taxon>Viridiplantae</taxon>
        <taxon>Streptophyta</taxon>
        <taxon>Embryophyta</taxon>
        <taxon>Tracheophyta</taxon>
        <taxon>Polypodiopsida</taxon>
        <taxon>Polypodiidae</taxon>
        <taxon>Polypodiales</taxon>
        <taxon>Pteridineae</taxon>
        <taxon>Pteridaceae</taxon>
        <taxon>Parkerioideae</taxon>
        <taxon>Ceratopteris</taxon>
    </lineage>
</organism>
<feature type="transmembrane region" description="Helical" evidence="11">
    <location>
        <begin position="57"/>
        <end position="78"/>
    </location>
</feature>
<keyword evidence="7" id="KW-0677">Repeat</keyword>
<evidence type="ECO:0000256" key="5">
    <source>
        <dbReference type="ARBA" id="ARBA00022597"/>
    </source>
</evidence>
<protein>
    <recommendedName>
        <fullName evidence="11">Bidirectional sugar transporter SWEET</fullName>
    </recommendedName>
</protein>
<evidence type="ECO:0000256" key="1">
    <source>
        <dbReference type="ARBA" id="ARBA00004651"/>
    </source>
</evidence>
<comment type="function">
    <text evidence="10">Mediates both low-affinity uptake and efflux of sugar across the plasma membrane.</text>
</comment>
<evidence type="ECO:0000256" key="10">
    <source>
        <dbReference type="ARBA" id="ARBA00037238"/>
    </source>
</evidence>
<evidence type="ECO:0000256" key="2">
    <source>
        <dbReference type="ARBA" id="ARBA00007809"/>
    </source>
</evidence>
<dbReference type="PANTHER" id="PTHR10791:SF30">
    <property type="entry name" value="SUGAR TRANSPORTER SWEET1"/>
    <property type="match status" value="1"/>
</dbReference>
<evidence type="ECO:0000313" key="13">
    <source>
        <dbReference type="EMBL" id="KAH7301674.1"/>
    </source>
</evidence>
<evidence type="ECO:0000256" key="12">
    <source>
        <dbReference type="SAM" id="MobiDB-lite"/>
    </source>
</evidence>
<dbReference type="Pfam" id="PF03083">
    <property type="entry name" value="MtN3_slv"/>
    <property type="match status" value="2"/>
</dbReference>
<dbReference type="OrthoDB" id="409725at2759"/>
<dbReference type="EMBL" id="CM035428">
    <property type="protein sequence ID" value="KAH7301674.1"/>
    <property type="molecule type" value="Genomic_DNA"/>
</dbReference>
<evidence type="ECO:0000256" key="7">
    <source>
        <dbReference type="ARBA" id="ARBA00022737"/>
    </source>
</evidence>
<keyword evidence="8 11" id="KW-1133">Transmembrane helix</keyword>
<proteinExistence type="inferred from homology"/>
<reference evidence="13 14" key="1">
    <citation type="submission" date="2021-08" db="EMBL/GenBank/DDBJ databases">
        <title>WGS assembly of Ceratopteris richardii.</title>
        <authorList>
            <person name="Marchant D.B."/>
            <person name="Chen G."/>
            <person name="Jenkins J."/>
            <person name="Shu S."/>
            <person name="Leebens-Mack J."/>
            <person name="Grimwood J."/>
            <person name="Schmutz J."/>
            <person name="Soltis P."/>
            <person name="Soltis D."/>
            <person name="Chen Z.-H."/>
        </authorList>
    </citation>
    <scope>NUCLEOTIDE SEQUENCE [LARGE SCALE GENOMIC DNA]</scope>
    <source>
        <strain evidence="13">Whitten #5841</strain>
        <tissue evidence="13">Leaf</tissue>
    </source>
</reference>
<evidence type="ECO:0000256" key="6">
    <source>
        <dbReference type="ARBA" id="ARBA00022692"/>
    </source>
</evidence>
<feature type="transmembrane region" description="Helical" evidence="11">
    <location>
        <begin position="204"/>
        <end position="226"/>
    </location>
</feature>
<dbReference type="GO" id="GO:0051119">
    <property type="term" value="F:sugar transmembrane transporter activity"/>
    <property type="evidence" value="ECO:0007669"/>
    <property type="project" value="InterPro"/>
</dbReference>
<keyword evidence="14" id="KW-1185">Reference proteome</keyword>
<evidence type="ECO:0000256" key="3">
    <source>
        <dbReference type="ARBA" id="ARBA00022448"/>
    </source>
</evidence>
<dbReference type="InterPro" id="IPR047664">
    <property type="entry name" value="SWEET"/>
</dbReference>
<feature type="region of interest" description="Disordered" evidence="12">
    <location>
        <begin position="236"/>
        <end position="260"/>
    </location>
</feature>
<feature type="transmembrane region" description="Helical" evidence="11">
    <location>
        <begin position="179"/>
        <end position="198"/>
    </location>
</feature>
<dbReference type="GO" id="GO:0005886">
    <property type="term" value="C:plasma membrane"/>
    <property type="evidence" value="ECO:0007669"/>
    <property type="project" value="UniProtKB-SubCell"/>
</dbReference>
<keyword evidence="9 11" id="KW-0472">Membrane</keyword>
<keyword evidence="6 11" id="KW-0812">Transmembrane</keyword>
<dbReference type="PANTHER" id="PTHR10791">
    <property type="entry name" value="RAG1-ACTIVATING PROTEIN 1"/>
    <property type="match status" value="1"/>
</dbReference>
<dbReference type="AlphaFoldDB" id="A0A8T2S182"/>
<feature type="transmembrane region" description="Helical" evidence="11">
    <location>
        <begin position="84"/>
        <end position="106"/>
    </location>
</feature>
<dbReference type="InterPro" id="IPR004316">
    <property type="entry name" value="SWEET_rpt"/>
</dbReference>
<name>A0A8T2S182_CERRI</name>